<feature type="domain" description="HTH gntR-type" evidence="4">
    <location>
        <begin position="15"/>
        <end position="83"/>
    </location>
</feature>
<evidence type="ECO:0000256" key="1">
    <source>
        <dbReference type="ARBA" id="ARBA00023015"/>
    </source>
</evidence>
<dbReference type="InterPro" id="IPR000524">
    <property type="entry name" value="Tscrpt_reg_HTH_GntR"/>
</dbReference>
<dbReference type="SMART" id="SM00345">
    <property type="entry name" value="HTH_GNTR"/>
    <property type="match status" value="1"/>
</dbReference>
<dbReference type="PROSITE" id="PS50949">
    <property type="entry name" value="HTH_GNTR"/>
    <property type="match status" value="1"/>
</dbReference>
<protein>
    <submittedName>
        <fullName evidence="5">GntR family transcriptional regulator</fullName>
    </submittedName>
</protein>
<dbReference type="Proteomes" id="UP001597387">
    <property type="component" value="Unassembled WGS sequence"/>
</dbReference>
<dbReference type="CDD" id="cd07377">
    <property type="entry name" value="WHTH_GntR"/>
    <property type="match status" value="1"/>
</dbReference>
<evidence type="ECO:0000256" key="3">
    <source>
        <dbReference type="ARBA" id="ARBA00023163"/>
    </source>
</evidence>
<dbReference type="PANTHER" id="PTHR38445">
    <property type="entry name" value="HTH-TYPE TRANSCRIPTIONAL REPRESSOR YTRA"/>
    <property type="match status" value="1"/>
</dbReference>
<gene>
    <name evidence="5" type="ORF">ACFSJU_18505</name>
</gene>
<evidence type="ECO:0000259" key="4">
    <source>
        <dbReference type="PROSITE" id="PS50949"/>
    </source>
</evidence>
<proteinExistence type="predicted"/>
<dbReference type="PANTHER" id="PTHR38445:SF10">
    <property type="entry name" value="GNTR-FAMILY TRANSCRIPTIONAL REGULATOR"/>
    <property type="match status" value="1"/>
</dbReference>
<dbReference type="Gene3D" id="1.10.10.10">
    <property type="entry name" value="Winged helix-like DNA-binding domain superfamily/Winged helix DNA-binding domain"/>
    <property type="match status" value="1"/>
</dbReference>
<organism evidence="5 6">
    <name type="scientific">Paradesertivirga mongoliensis</name>
    <dbReference type="NCBI Taxonomy" id="2100740"/>
    <lineage>
        <taxon>Bacteria</taxon>
        <taxon>Pseudomonadati</taxon>
        <taxon>Bacteroidota</taxon>
        <taxon>Sphingobacteriia</taxon>
        <taxon>Sphingobacteriales</taxon>
        <taxon>Sphingobacteriaceae</taxon>
        <taxon>Paradesertivirga</taxon>
    </lineage>
</organism>
<keyword evidence="6" id="KW-1185">Reference proteome</keyword>
<dbReference type="InterPro" id="IPR036390">
    <property type="entry name" value="WH_DNA-bd_sf"/>
</dbReference>
<keyword evidence="1" id="KW-0805">Transcription regulation</keyword>
<dbReference type="Pfam" id="PF00392">
    <property type="entry name" value="GntR"/>
    <property type="match status" value="1"/>
</dbReference>
<dbReference type="RefSeq" id="WP_379126287.1">
    <property type="nucleotide sequence ID" value="NZ_JBHUHZ010000004.1"/>
</dbReference>
<keyword evidence="2" id="KW-0238">DNA-binding</keyword>
<comment type="caution">
    <text evidence="5">The sequence shown here is derived from an EMBL/GenBank/DDBJ whole genome shotgun (WGS) entry which is preliminary data.</text>
</comment>
<sequence length="339" mass="38092">MHPTRELTIDSDSSVTKIDQIVRKIKRDIEVENLKSHQRLLSISEFSKQHKVSKDTVEKAYRELQRQGYIFSVSGKGNYVSKAIVSAKRILMVVDKLDSYNREIYSAFSRKLGNILEVDLQIHYNDPVLLNEVALSSLGKYDFYVIVPPPPDTIMEGEFESALGGIPVNKIIVLDGISSSTTLNCINIVRDFSEDVFEAFSSHSDLFDRYRGIVLIVPDTVNQLSYICEGLKKFCVTYSKSLVIKSCLEGVSLNKGEVYIVYTESHLADITRKLRNSLYLRGKDIGLISLQDSVLNELLDITVVTGNFEALGETAAQLILQNQVLPISNAYRLIQRGSL</sequence>
<name>A0ABW4ZQI9_9SPHI</name>
<dbReference type="EMBL" id="JBHUHZ010000004">
    <property type="protein sequence ID" value="MFD2164404.1"/>
    <property type="molecule type" value="Genomic_DNA"/>
</dbReference>
<evidence type="ECO:0000313" key="6">
    <source>
        <dbReference type="Proteomes" id="UP001597387"/>
    </source>
</evidence>
<reference evidence="6" key="1">
    <citation type="journal article" date="2019" name="Int. J. Syst. Evol. Microbiol.">
        <title>The Global Catalogue of Microorganisms (GCM) 10K type strain sequencing project: providing services to taxonomists for standard genome sequencing and annotation.</title>
        <authorList>
            <consortium name="The Broad Institute Genomics Platform"/>
            <consortium name="The Broad Institute Genome Sequencing Center for Infectious Disease"/>
            <person name="Wu L."/>
            <person name="Ma J."/>
        </authorList>
    </citation>
    <scope>NUCLEOTIDE SEQUENCE [LARGE SCALE GENOMIC DNA]</scope>
    <source>
        <strain evidence="6">KCTC 42217</strain>
    </source>
</reference>
<evidence type="ECO:0000256" key="2">
    <source>
        <dbReference type="ARBA" id="ARBA00023125"/>
    </source>
</evidence>
<keyword evidence="3" id="KW-0804">Transcription</keyword>
<accession>A0ABW4ZQI9</accession>
<dbReference type="InterPro" id="IPR036388">
    <property type="entry name" value="WH-like_DNA-bd_sf"/>
</dbReference>
<evidence type="ECO:0000313" key="5">
    <source>
        <dbReference type="EMBL" id="MFD2164404.1"/>
    </source>
</evidence>
<dbReference type="SUPFAM" id="SSF46785">
    <property type="entry name" value="Winged helix' DNA-binding domain"/>
    <property type="match status" value="1"/>
</dbReference>